<proteinExistence type="predicted"/>
<gene>
    <name evidence="1" type="ORF">ACET3X_003488</name>
</gene>
<organism evidence="1 2">
    <name type="scientific">Alternaria dauci</name>
    <dbReference type="NCBI Taxonomy" id="48095"/>
    <lineage>
        <taxon>Eukaryota</taxon>
        <taxon>Fungi</taxon>
        <taxon>Dikarya</taxon>
        <taxon>Ascomycota</taxon>
        <taxon>Pezizomycotina</taxon>
        <taxon>Dothideomycetes</taxon>
        <taxon>Pleosporomycetidae</taxon>
        <taxon>Pleosporales</taxon>
        <taxon>Pleosporineae</taxon>
        <taxon>Pleosporaceae</taxon>
        <taxon>Alternaria</taxon>
        <taxon>Alternaria sect. Porri</taxon>
    </lineage>
</organism>
<comment type="caution">
    <text evidence="1">The sequence shown here is derived from an EMBL/GenBank/DDBJ whole genome shotgun (WGS) entry which is preliminary data.</text>
</comment>
<dbReference type="GeneID" id="96083810"/>
<dbReference type="RefSeq" id="XP_069310035.1">
    <property type="nucleotide sequence ID" value="XM_069448768.1"/>
</dbReference>
<accession>A0ABR3USL5</accession>
<protein>
    <submittedName>
        <fullName evidence="1">Uncharacterized protein</fullName>
    </submittedName>
</protein>
<dbReference type="Proteomes" id="UP001578633">
    <property type="component" value="Chromosome 2"/>
</dbReference>
<sequence>MSSIRQSCQSALLRSNNVCLYVNGSRRAFSRTSVSSRGALPNFLPPSKPELSELLSKFNAKVLLPSHLTKEQRKLVYSQETRAKLEAEPVEITLGDVTLPLEHLDRNRLPNRSKTFRAIVAESETKEDWENVVRCLEGFEEAGIKVDDAWRELVIRNLSRAGMHHLVIKMLQRPKATGVNLRNLGVLQQVLRGVHDRAALSDWAEEETAKMYKQAKQIVELMEDKEHHAVQTQTFKKRQAGLVEGDWRSRPSVVALPTELAAVLAERHGGDKEEVKKLSNRLVNALKQSDYTASLDMTSLRSGTDTASFQNFSKRMAFLRHHSYDLLEILIVWNALKTSRKVLGAEMPMAEEAQKIEAKAEPVLKEGVRSLENMAKTTQGKQVNTSFIKYAKDALDRCR</sequence>
<evidence type="ECO:0000313" key="1">
    <source>
        <dbReference type="EMBL" id="KAL1799451.1"/>
    </source>
</evidence>
<dbReference type="EMBL" id="JBHGVX010000002">
    <property type="protein sequence ID" value="KAL1799451.1"/>
    <property type="molecule type" value="Genomic_DNA"/>
</dbReference>
<keyword evidence="2" id="KW-1185">Reference proteome</keyword>
<reference evidence="1 2" key="1">
    <citation type="submission" date="2024-09" db="EMBL/GenBank/DDBJ databases">
        <title>T2T genomes of carrot and Alternaria dauci and their utility for understanding host-pathogen interaction during carrot leaf blight disease.</title>
        <authorList>
            <person name="Liu W."/>
            <person name="Xu S."/>
            <person name="Ou C."/>
            <person name="Liu X."/>
            <person name="Zhuang F."/>
            <person name="Deng X.W."/>
        </authorList>
    </citation>
    <scope>NUCLEOTIDE SEQUENCE [LARGE SCALE GENOMIC DNA]</scope>
    <source>
        <strain evidence="1 2">A2016</strain>
    </source>
</reference>
<evidence type="ECO:0000313" key="2">
    <source>
        <dbReference type="Proteomes" id="UP001578633"/>
    </source>
</evidence>
<name>A0ABR3USL5_9PLEO</name>